<dbReference type="Pfam" id="PF00733">
    <property type="entry name" value="Asn_synthase"/>
    <property type="match status" value="2"/>
</dbReference>
<evidence type="ECO:0000313" key="5">
    <source>
        <dbReference type="EMBL" id="JAP73068.1"/>
    </source>
</evidence>
<proteinExistence type="evidence at transcript level"/>
<dbReference type="Gene3D" id="3.60.20.10">
    <property type="entry name" value="Glutamine Phosphoribosylpyrophosphate, subunit 1, domain 1"/>
    <property type="match status" value="1"/>
</dbReference>
<dbReference type="AlphaFoldDB" id="A0A131Y3I0"/>
<dbReference type="InterPro" id="IPR051857">
    <property type="entry name" value="Asn_synthetase_domain"/>
</dbReference>
<keyword evidence="1" id="KW-0028">Amino-acid biosynthesis</keyword>
<dbReference type="EMBL" id="GEFM01002728">
    <property type="protein sequence ID" value="JAP73068.1"/>
    <property type="molecule type" value="mRNA"/>
</dbReference>
<dbReference type="InterPro" id="IPR001962">
    <property type="entry name" value="Asn_synthase"/>
</dbReference>
<reference evidence="5" key="1">
    <citation type="submission" date="2016-02" db="EMBL/GenBank/DDBJ databases">
        <title>RNAseq analyses of the midgut from blood- or serum-fed Ixodes ricinus ticks.</title>
        <authorList>
            <person name="Perner J."/>
            <person name="Provaznik J."/>
            <person name="Schrenkova J."/>
            <person name="Urbanova V."/>
            <person name="Ribeiro J.M."/>
            <person name="Kopacek P."/>
        </authorList>
    </citation>
    <scope>NUCLEOTIDE SEQUENCE</scope>
    <source>
        <tissue evidence="5">Gut</tissue>
    </source>
</reference>
<dbReference type="GO" id="GO:0004066">
    <property type="term" value="F:asparagine synthase (glutamine-hydrolyzing) activity"/>
    <property type="evidence" value="ECO:0007669"/>
    <property type="project" value="InterPro"/>
</dbReference>
<evidence type="ECO:0000256" key="1">
    <source>
        <dbReference type="ARBA" id="ARBA00022605"/>
    </source>
</evidence>
<keyword evidence="2" id="KW-0061">Asparagine biosynthesis</keyword>
<dbReference type="SUPFAM" id="SSF52402">
    <property type="entry name" value="Adenine nucleotide alpha hydrolases-like"/>
    <property type="match status" value="1"/>
</dbReference>
<dbReference type="Gene3D" id="3.40.50.620">
    <property type="entry name" value="HUPs"/>
    <property type="match status" value="1"/>
</dbReference>
<organism evidence="5">
    <name type="scientific">Ixodes ricinus</name>
    <name type="common">Common tick</name>
    <name type="synonym">Acarus ricinus</name>
    <dbReference type="NCBI Taxonomy" id="34613"/>
    <lineage>
        <taxon>Eukaryota</taxon>
        <taxon>Metazoa</taxon>
        <taxon>Ecdysozoa</taxon>
        <taxon>Arthropoda</taxon>
        <taxon>Chelicerata</taxon>
        <taxon>Arachnida</taxon>
        <taxon>Acari</taxon>
        <taxon>Parasitiformes</taxon>
        <taxon>Ixodida</taxon>
        <taxon>Ixodoidea</taxon>
        <taxon>Ixodidae</taxon>
        <taxon>Ixodinae</taxon>
        <taxon>Ixodes</taxon>
    </lineage>
</organism>
<accession>A0A131Y3I0</accession>
<keyword evidence="3" id="KW-0315">Glutamine amidotransferase</keyword>
<sequence length="610" mass="67786">MCGIGLCVKIGCTSPSKESAADLSAETVQLLQRRGPDGCATEEVKLEGDATLGFLTSVLGLRGRKLTPQPVRDEPGNVLAWNGEVFGGLGVSERECDTTFLLDALSKCSSESELLNTISRIEGPWALVYLKRREQQLWFGRDVFGRRSLLFNVKGSRLCIVSCVSCRQHEVWTELPANGLYCLDLGDSTRHGHLALRFFPWSRFPSGELFDPGVWQPTALGESLACPLDAGIPSPLNRELAERLPPLPAVGRTFFQEVLDDRREFVDAVAGLDRVLCEAVRRRLTNRQMACRECILGHRHCSGGSQVCGHSALAVLFSGGLDSMVIAALCARLLPQGCPIDLLNVAFQHQVHIIDSRSKTKSWATSYEAPDRLSARLGLDELRRAFPQRRWNLVEVNVDKQELQSERTRHIRKLIHPLDSVLDDSLGCALWFAARGRGTVAQENAPDVAYESPARVVLLGMGADEQLGGYSRHVVKYKNFGWQGLVDEISMELDRIATRNMGRDDRIVSDHGREPRFPFLDKNVVNYLNQIPIWMKVNPDLPRGVGDKLLLRLLAFQLGLEEAASRPKRAMQFGSRIVHAEEDRAKGSDVCRKLQQLDLGSVPESELAFC</sequence>
<dbReference type="GO" id="GO:0006529">
    <property type="term" value="P:asparagine biosynthetic process"/>
    <property type="evidence" value="ECO:0007669"/>
    <property type="project" value="UniProtKB-KW"/>
</dbReference>
<evidence type="ECO:0000256" key="3">
    <source>
        <dbReference type="ARBA" id="ARBA00022962"/>
    </source>
</evidence>
<evidence type="ECO:0000256" key="2">
    <source>
        <dbReference type="ARBA" id="ARBA00022888"/>
    </source>
</evidence>
<dbReference type="CDD" id="cd01991">
    <property type="entry name" value="Asn_synthase_B_C"/>
    <property type="match status" value="1"/>
</dbReference>
<dbReference type="PROSITE" id="PS51278">
    <property type="entry name" value="GATASE_TYPE_2"/>
    <property type="match status" value="1"/>
</dbReference>
<feature type="domain" description="Glutamine amidotransferase type-2" evidence="4">
    <location>
        <begin position="2"/>
        <end position="215"/>
    </location>
</feature>
<dbReference type="InterPro" id="IPR017932">
    <property type="entry name" value="GATase_2_dom"/>
</dbReference>
<dbReference type="PANTHER" id="PTHR45937">
    <property type="entry name" value="ASPARAGINE SYNTHETASE DOMAIN-CONTAINING PROTEIN 1"/>
    <property type="match status" value="1"/>
</dbReference>
<evidence type="ECO:0000259" key="4">
    <source>
        <dbReference type="PROSITE" id="PS51278"/>
    </source>
</evidence>
<protein>
    <submittedName>
        <fullName evidence="5">Putative asparagine synthase</fullName>
    </submittedName>
</protein>
<dbReference type="InterPro" id="IPR029055">
    <property type="entry name" value="Ntn_hydrolases_N"/>
</dbReference>
<dbReference type="Pfam" id="PF13537">
    <property type="entry name" value="GATase_7"/>
    <property type="match status" value="1"/>
</dbReference>
<name>A0A131Y3I0_IXORI</name>
<dbReference type="InterPro" id="IPR014729">
    <property type="entry name" value="Rossmann-like_a/b/a_fold"/>
</dbReference>
<dbReference type="SUPFAM" id="SSF56235">
    <property type="entry name" value="N-terminal nucleophile aminohydrolases (Ntn hydrolases)"/>
    <property type="match status" value="1"/>
</dbReference>
<dbReference type="PANTHER" id="PTHR45937:SF1">
    <property type="entry name" value="ASPARAGINE SYNTHETASE DOMAIN-CONTAINING PROTEIN 1"/>
    <property type="match status" value="1"/>
</dbReference>